<gene>
    <name evidence="2" type="ORF">BRAPAZ1V2_A09P12090.2</name>
</gene>
<dbReference type="Proteomes" id="UP000694005">
    <property type="component" value="Chromosome A09"/>
</dbReference>
<reference evidence="2 3" key="1">
    <citation type="submission" date="2021-07" db="EMBL/GenBank/DDBJ databases">
        <authorList>
            <consortium name="Genoscope - CEA"/>
            <person name="William W."/>
        </authorList>
    </citation>
    <scope>NUCLEOTIDE SEQUENCE [LARGE SCALE GENOMIC DNA]</scope>
</reference>
<organism evidence="2 3">
    <name type="scientific">Brassica campestris</name>
    <name type="common">Field mustard</name>
    <dbReference type="NCBI Taxonomy" id="3711"/>
    <lineage>
        <taxon>Eukaryota</taxon>
        <taxon>Viridiplantae</taxon>
        <taxon>Streptophyta</taxon>
        <taxon>Embryophyta</taxon>
        <taxon>Tracheophyta</taxon>
        <taxon>Spermatophyta</taxon>
        <taxon>Magnoliopsida</taxon>
        <taxon>eudicotyledons</taxon>
        <taxon>Gunneridae</taxon>
        <taxon>Pentapetalae</taxon>
        <taxon>rosids</taxon>
        <taxon>malvids</taxon>
        <taxon>Brassicales</taxon>
        <taxon>Brassicaceae</taxon>
        <taxon>Brassiceae</taxon>
        <taxon>Brassica</taxon>
    </lineage>
</organism>
<evidence type="ECO:0000313" key="2">
    <source>
        <dbReference type="EMBL" id="CAG7860742.1"/>
    </source>
</evidence>
<accession>A0A8D9CSZ7</accession>
<proteinExistence type="predicted"/>
<feature type="compositionally biased region" description="Low complexity" evidence="1">
    <location>
        <begin position="111"/>
        <end position="123"/>
    </location>
</feature>
<feature type="region of interest" description="Disordered" evidence="1">
    <location>
        <begin position="94"/>
        <end position="123"/>
    </location>
</feature>
<evidence type="ECO:0000256" key="1">
    <source>
        <dbReference type="SAM" id="MobiDB-lite"/>
    </source>
</evidence>
<protein>
    <submittedName>
        <fullName evidence="2">Uncharacterized protein</fullName>
    </submittedName>
</protein>
<evidence type="ECO:0000313" key="3">
    <source>
        <dbReference type="Proteomes" id="UP000694005"/>
    </source>
</evidence>
<name>A0A8D9CSZ7_BRACM</name>
<dbReference type="EMBL" id="LS974625">
    <property type="protein sequence ID" value="CAG7860742.1"/>
    <property type="molecule type" value="Genomic_DNA"/>
</dbReference>
<dbReference type="AlphaFoldDB" id="A0A8D9CSZ7"/>
<sequence length="123" mass="14003">MEPPPVLVPSQKPSLNTKTLNQVQKAPLKTKIANQLKALTSNIQVILDSLQGSDMVEVQGYEIRNGRVWRKYVMPHDWRVTFYPSQEYVMANNHQHMQLEQKTEVGSSSGNQNDDNNNNNLVV</sequence>
<dbReference type="Gramene" id="A09p12090.2_BraZ1">
    <property type="protein sequence ID" value="A09p12090.2_BraZ1.CDS"/>
    <property type="gene ID" value="A09g12090.2_BraZ1"/>
</dbReference>